<organism evidence="2 3">
    <name type="scientific">Neocucurbitaria cava</name>
    <dbReference type="NCBI Taxonomy" id="798079"/>
    <lineage>
        <taxon>Eukaryota</taxon>
        <taxon>Fungi</taxon>
        <taxon>Dikarya</taxon>
        <taxon>Ascomycota</taxon>
        <taxon>Pezizomycotina</taxon>
        <taxon>Dothideomycetes</taxon>
        <taxon>Pleosporomycetidae</taxon>
        <taxon>Pleosporales</taxon>
        <taxon>Pleosporineae</taxon>
        <taxon>Cucurbitariaceae</taxon>
        <taxon>Neocucurbitaria</taxon>
    </lineage>
</organism>
<sequence>MEEYRSLAKPSHFRLFYLDPEPLDSQCISGRLVEYDIDDSLDYECLSYVWGTGGKNASISIDRDVLHITDSLRSALVHLRKTDDIRIIWIDQICIDQENLAERSQQVPHMKRIYERAQHDLVWLGESTYASTVAFDWFDVTFEAIRPGSKGKFSVTTDLLPVDSPDKHLPTTTQQLALREVFSFNPVWQRIWIVQEIILAKEVSLLSGNRALPLLSLELILKSASRQAEERIVQFFHIIYRLISIIDLRRQYNASSPEFSLTHLLVRSQHQKATDPRDNIYGLLGLTHNLGIVPDYEKSVSTVFYETTAFIIKQDKTLEFICFDQSEPQQQERLGLPSWVPDLSTYWRNTREYEHHPIFTAGTDSRRNDIPFSIIDQVLIAQGYLIDTIEPISPTPTVFEHYDASPIIQFISIIVGSRDYARQLMEKLQDLVFRMIPDRFKPDSSNVDAEASTTTQYDTTWRTLMRDRGISGERITDQEIPHLRIQFLEWCKKMSSGVDPLLGPGETDFMRVLESVFVFRSRIAVTRRLQMMVLVPKDADVEDEICVLRTADVPLVMRKISGDGDVVTCKRIGPAYVHGIMDGEAWRQEDMYPMRTYRIV</sequence>
<dbReference type="AlphaFoldDB" id="A0A9W8YFT4"/>
<dbReference type="Pfam" id="PF06985">
    <property type="entry name" value="HET"/>
    <property type="match status" value="1"/>
</dbReference>
<keyword evidence="3" id="KW-1185">Reference proteome</keyword>
<comment type="caution">
    <text evidence="2">The sequence shown here is derived from an EMBL/GenBank/DDBJ whole genome shotgun (WGS) entry which is preliminary data.</text>
</comment>
<dbReference type="PANTHER" id="PTHR24148:SF64">
    <property type="entry name" value="HETEROKARYON INCOMPATIBILITY DOMAIN-CONTAINING PROTEIN"/>
    <property type="match status" value="1"/>
</dbReference>
<dbReference type="PANTHER" id="PTHR24148">
    <property type="entry name" value="ANKYRIN REPEAT DOMAIN-CONTAINING PROTEIN 39 HOMOLOG-RELATED"/>
    <property type="match status" value="1"/>
</dbReference>
<dbReference type="InterPro" id="IPR010730">
    <property type="entry name" value="HET"/>
</dbReference>
<evidence type="ECO:0000259" key="1">
    <source>
        <dbReference type="Pfam" id="PF06985"/>
    </source>
</evidence>
<dbReference type="InterPro" id="IPR052895">
    <property type="entry name" value="HetReg/Transcr_Mod"/>
</dbReference>
<proteinExistence type="predicted"/>
<accession>A0A9W8YFT4</accession>
<dbReference type="EMBL" id="JAPEUY010000002">
    <property type="protein sequence ID" value="KAJ4376470.1"/>
    <property type="molecule type" value="Genomic_DNA"/>
</dbReference>
<protein>
    <recommendedName>
        <fullName evidence="1">Heterokaryon incompatibility domain-containing protein</fullName>
    </recommendedName>
</protein>
<gene>
    <name evidence="2" type="ORF">N0V83_001754</name>
</gene>
<evidence type="ECO:0000313" key="2">
    <source>
        <dbReference type="EMBL" id="KAJ4376470.1"/>
    </source>
</evidence>
<dbReference type="Proteomes" id="UP001140560">
    <property type="component" value="Unassembled WGS sequence"/>
</dbReference>
<reference evidence="2" key="1">
    <citation type="submission" date="2022-10" db="EMBL/GenBank/DDBJ databases">
        <title>Tapping the CABI collections for fungal endophytes: first genome assemblies for Collariella, Neodidymelliopsis, Ascochyta clinopodiicola, Didymella pomorum, Didymosphaeria variabile, Neocosmospora piperis and Neocucurbitaria cava.</title>
        <authorList>
            <person name="Hill R."/>
        </authorList>
    </citation>
    <scope>NUCLEOTIDE SEQUENCE</scope>
    <source>
        <strain evidence="2">IMI 356814</strain>
    </source>
</reference>
<name>A0A9W8YFT4_9PLEO</name>
<evidence type="ECO:0000313" key="3">
    <source>
        <dbReference type="Proteomes" id="UP001140560"/>
    </source>
</evidence>
<dbReference type="OrthoDB" id="2288928at2759"/>
<feature type="domain" description="Heterokaryon incompatibility" evidence="1">
    <location>
        <begin position="43"/>
        <end position="196"/>
    </location>
</feature>